<dbReference type="GO" id="GO:0005737">
    <property type="term" value="C:cytoplasm"/>
    <property type="evidence" value="ECO:0007669"/>
    <property type="project" value="TreeGrafter"/>
</dbReference>
<dbReference type="Proteomes" id="UP000015525">
    <property type="component" value="Unassembled WGS sequence"/>
</dbReference>
<dbReference type="PATRIC" id="fig|1329909.3.peg.3304"/>
<evidence type="ECO:0000256" key="2">
    <source>
        <dbReference type="SAM" id="SignalP"/>
    </source>
</evidence>
<comment type="caution">
    <text evidence="4">The sequence shown here is derived from an EMBL/GenBank/DDBJ whole genome shotgun (WGS) entry which is preliminary data.</text>
</comment>
<evidence type="ECO:0000313" key="4">
    <source>
        <dbReference type="EMBL" id="EQB01945.1"/>
    </source>
</evidence>
<dbReference type="InterPro" id="IPR036188">
    <property type="entry name" value="FAD/NAD-bd_sf"/>
</dbReference>
<keyword evidence="2" id="KW-0732">Signal</keyword>
<name>T0HRK6_9SPHN</name>
<feature type="domain" description="FAD dependent oxidoreductase" evidence="3">
    <location>
        <begin position="36"/>
        <end position="370"/>
    </location>
</feature>
<dbReference type="PROSITE" id="PS51318">
    <property type="entry name" value="TAT"/>
    <property type="match status" value="1"/>
</dbReference>
<dbReference type="InterPro" id="IPR006311">
    <property type="entry name" value="TAT_signal"/>
</dbReference>
<reference evidence="4 5" key="1">
    <citation type="journal article" date="2013" name="Genome Announc.">
        <title>Draft Genome Sequence of Sphingobium quisquiliarum Strain P25T, a Novel Hexachlorocyclohexane (HCH)-Degrading Bacterium Isolated from an HCH Dumpsite.</title>
        <authorList>
            <person name="Kumar Singh A."/>
            <person name="Sangwan N."/>
            <person name="Sharma A."/>
            <person name="Gupta V."/>
            <person name="Khurana J.P."/>
            <person name="Lal R."/>
        </authorList>
    </citation>
    <scope>NUCLEOTIDE SEQUENCE [LARGE SCALE GENOMIC DNA]</scope>
    <source>
        <strain evidence="4 5">P25</strain>
    </source>
</reference>
<keyword evidence="5" id="KW-1185">Reference proteome</keyword>
<dbReference type="SUPFAM" id="SSF51905">
    <property type="entry name" value="FAD/NAD(P)-binding domain"/>
    <property type="match status" value="1"/>
</dbReference>
<keyword evidence="1" id="KW-0560">Oxidoreductase</keyword>
<feature type="chain" id="PRO_5004563908" description="FAD dependent oxidoreductase domain-containing protein" evidence="2">
    <location>
        <begin position="28"/>
        <end position="391"/>
    </location>
</feature>
<dbReference type="Pfam" id="PF01266">
    <property type="entry name" value="DAO"/>
    <property type="match status" value="1"/>
</dbReference>
<evidence type="ECO:0000313" key="5">
    <source>
        <dbReference type="Proteomes" id="UP000015525"/>
    </source>
</evidence>
<evidence type="ECO:0000256" key="1">
    <source>
        <dbReference type="ARBA" id="ARBA00023002"/>
    </source>
</evidence>
<accession>T0HRK6</accession>
<dbReference type="RefSeq" id="WP_021239472.1">
    <property type="nucleotide sequence ID" value="NZ_ATHO01000149.1"/>
</dbReference>
<dbReference type="EMBL" id="ATHO01000149">
    <property type="protein sequence ID" value="EQB01945.1"/>
    <property type="molecule type" value="Genomic_DNA"/>
</dbReference>
<sequence length="391" mass="40667">MTMIDRRTLLGASGAALLLARTGLAGAQVVGESRQVVVIGGGIIGAVIAYHLAKSGAKVTVLEKEKPAAGATEKSFAWLNAGSKRPRPYHMLNLLGIMGWHRLQAELGTDVLPMQWGGCVDWTAGEDAAKMREAIARQQAWGYPVRAIGAAEITRLLPGVTPGPVDFASFAEAEGTVDPVLATRVLFDAAKRYGAKIEFPVSVTGFDQAGGQVKRVLTDKGPIACDNVALAAGLACEPLAAMLGAKVPVITSTGVLAHTEVKPMALPRLAFGPGANIKQNPEGSFVTGSSFGGTPDVKATRETGEALLAFARKYVPAIGEAKLSDVTLGHRVLPKDSYPIVGALPSCGNVYVAAMHSGMSQGPLIGQLAAVEILGGPKADLLDTFRPDRFA</sequence>
<dbReference type="Gene3D" id="3.50.50.60">
    <property type="entry name" value="FAD/NAD(P)-binding domain"/>
    <property type="match status" value="1"/>
</dbReference>
<dbReference type="AlphaFoldDB" id="T0HRK6"/>
<evidence type="ECO:0000259" key="3">
    <source>
        <dbReference type="Pfam" id="PF01266"/>
    </source>
</evidence>
<protein>
    <recommendedName>
        <fullName evidence="3">FAD dependent oxidoreductase domain-containing protein</fullName>
    </recommendedName>
</protein>
<dbReference type="PANTHER" id="PTHR13847:SF289">
    <property type="entry name" value="GLYCINE OXIDASE"/>
    <property type="match status" value="1"/>
</dbReference>
<dbReference type="InterPro" id="IPR006076">
    <property type="entry name" value="FAD-dep_OxRdtase"/>
</dbReference>
<proteinExistence type="predicted"/>
<gene>
    <name evidence="4" type="ORF">L288_17135</name>
</gene>
<dbReference type="PANTHER" id="PTHR13847">
    <property type="entry name" value="SARCOSINE DEHYDROGENASE-RELATED"/>
    <property type="match status" value="1"/>
</dbReference>
<dbReference type="Gene3D" id="3.30.9.10">
    <property type="entry name" value="D-Amino Acid Oxidase, subunit A, domain 2"/>
    <property type="match status" value="1"/>
</dbReference>
<feature type="signal peptide" evidence="2">
    <location>
        <begin position="1"/>
        <end position="27"/>
    </location>
</feature>
<dbReference type="GO" id="GO:0016491">
    <property type="term" value="F:oxidoreductase activity"/>
    <property type="evidence" value="ECO:0007669"/>
    <property type="project" value="UniProtKB-KW"/>
</dbReference>
<organism evidence="4 5">
    <name type="scientific">Sphingobium quisquiliarum P25</name>
    <dbReference type="NCBI Taxonomy" id="1329909"/>
    <lineage>
        <taxon>Bacteria</taxon>
        <taxon>Pseudomonadati</taxon>
        <taxon>Pseudomonadota</taxon>
        <taxon>Alphaproteobacteria</taxon>
        <taxon>Sphingomonadales</taxon>
        <taxon>Sphingomonadaceae</taxon>
        <taxon>Sphingobium</taxon>
    </lineage>
</organism>